<evidence type="ECO:0008006" key="3">
    <source>
        <dbReference type="Google" id="ProtNLM"/>
    </source>
</evidence>
<reference evidence="1 2" key="1">
    <citation type="submission" date="2020-06" db="EMBL/GenBank/DDBJ databases">
        <authorList>
            <person name="Chuat V."/>
        </authorList>
    </citation>
    <scope>NUCLEOTIDE SEQUENCE [LARGE SCALE GENOMIC DNA]</scope>
    <source>
        <strain evidence="1">STH_CIRM_998</strain>
    </source>
</reference>
<dbReference type="CDD" id="cd04301">
    <property type="entry name" value="NAT_SF"/>
    <property type="match status" value="1"/>
</dbReference>
<dbReference type="AlphaFoldDB" id="A0A8D6UCV9"/>
<organism evidence="1 2">
    <name type="scientific">Streptococcus thermophilus</name>
    <dbReference type="NCBI Taxonomy" id="1308"/>
    <lineage>
        <taxon>Bacteria</taxon>
        <taxon>Bacillati</taxon>
        <taxon>Bacillota</taxon>
        <taxon>Bacilli</taxon>
        <taxon>Lactobacillales</taxon>
        <taxon>Streptococcaceae</taxon>
        <taxon>Streptococcus</taxon>
    </lineage>
</organism>
<dbReference type="InterPro" id="IPR016181">
    <property type="entry name" value="Acyl_CoA_acyltransferase"/>
</dbReference>
<dbReference type="Proteomes" id="UP000509791">
    <property type="component" value="Chromosome"/>
</dbReference>
<dbReference type="SUPFAM" id="SSF55729">
    <property type="entry name" value="Acyl-CoA N-acyltransferases (Nat)"/>
    <property type="match status" value="1"/>
</dbReference>
<proteinExistence type="predicted"/>
<sequence>MCADAFEDYPFLSMNASNLKNPEQYDEFVLALQKILIRFAIKMDSCLVAEEDGHIVAASILQHQTVSMLNNLQNGAIKLFRFISIIRLFKYFNFVEESERNLEDSAEYDWYLMMLSVTPDYQREGIGSRFSLEPFYVVQEVTVLA</sequence>
<accession>A0A8D6UCV9</accession>
<dbReference type="RefSeq" id="WP_232086205.1">
    <property type="nucleotide sequence ID" value="NZ_JAHDUS010000009.1"/>
</dbReference>
<gene>
    <name evidence="1" type="ORF">STHERMO_0465</name>
</gene>
<dbReference type="Gene3D" id="3.40.630.30">
    <property type="match status" value="1"/>
</dbReference>
<protein>
    <recommendedName>
        <fullName evidence="3">N-acetyltransferase domain-containing protein</fullName>
    </recommendedName>
</protein>
<evidence type="ECO:0000313" key="2">
    <source>
        <dbReference type="Proteomes" id="UP000509791"/>
    </source>
</evidence>
<evidence type="ECO:0000313" key="1">
    <source>
        <dbReference type="EMBL" id="CAD0151393.1"/>
    </source>
</evidence>
<dbReference type="EMBL" id="LR822027">
    <property type="protein sequence ID" value="CAD0151393.1"/>
    <property type="molecule type" value="Genomic_DNA"/>
</dbReference>
<name>A0A8D6UCV9_STRTR</name>